<protein>
    <submittedName>
        <fullName evidence="2">Unplaced genomic scaffold SPHSTscaffold_1277, whole genome shotgun sequence</fullName>
    </submittedName>
</protein>
<name>A0A0C9T0W1_SPHS4</name>
<evidence type="ECO:0000313" key="2">
    <source>
        <dbReference type="EMBL" id="KIJ22358.1"/>
    </source>
</evidence>
<dbReference type="Pfam" id="PF22936">
    <property type="entry name" value="Pol_BBD"/>
    <property type="match status" value="1"/>
</dbReference>
<organism evidence="2 3">
    <name type="scientific">Sphaerobolus stellatus (strain SS14)</name>
    <dbReference type="NCBI Taxonomy" id="990650"/>
    <lineage>
        <taxon>Eukaryota</taxon>
        <taxon>Fungi</taxon>
        <taxon>Dikarya</taxon>
        <taxon>Basidiomycota</taxon>
        <taxon>Agaricomycotina</taxon>
        <taxon>Agaricomycetes</taxon>
        <taxon>Phallomycetidae</taxon>
        <taxon>Geastrales</taxon>
        <taxon>Sphaerobolaceae</taxon>
        <taxon>Sphaerobolus</taxon>
    </lineage>
</organism>
<dbReference type="InterPro" id="IPR054722">
    <property type="entry name" value="PolX-like_BBD"/>
</dbReference>
<feature type="non-terminal residue" evidence="2">
    <location>
        <position position="63"/>
    </location>
</feature>
<evidence type="ECO:0000313" key="3">
    <source>
        <dbReference type="Proteomes" id="UP000054279"/>
    </source>
</evidence>
<feature type="domain" description="Retrovirus-related Pol polyprotein from transposon TNT 1-94-like beta-barrel" evidence="1">
    <location>
        <begin position="14"/>
        <end position="63"/>
    </location>
</feature>
<reference evidence="2 3" key="1">
    <citation type="submission" date="2014-06" db="EMBL/GenBank/DDBJ databases">
        <title>Evolutionary Origins and Diversification of the Mycorrhizal Mutualists.</title>
        <authorList>
            <consortium name="DOE Joint Genome Institute"/>
            <consortium name="Mycorrhizal Genomics Consortium"/>
            <person name="Kohler A."/>
            <person name="Kuo A."/>
            <person name="Nagy L.G."/>
            <person name="Floudas D."/>
            <person name="Copeland A."/>
            <person name="Barry K.W."/>
            <person name="Cichocki N."/>
            <person name="Veneault-Fourrey C."/>
            <person name="LaButti K."/>
            <person name="Lindquist E.A."/>
            <person name="Lipzen A."/>
            <person name="Lundell T."/>
            <person name="Morin E."/>
            <person name="Murat C."/>
            <person name="Riley R."/>
            <person name="Ohm R."/>
            <person name="Sun H."/>
            <person name="Tunlid A."/>
            <person name="Henrissat B."/>
            <person name="Grigoriev I.V."/>
            <person name="Hibbett D.S."/>
            <person name="Martin F."/>
        </authorList>
    </citation>
    <scope>NUCLEOTIDE SEQUENCE [LARGE SCALE GENOMIC DNA]</scope>
    <source>
        <strain evidence="2 3">SS14</strain>
    </source>
</reference>
<dbReference type="AlphaFoldDB" id="A0A0C9T0W1"/>
<evidence type="ECO:0000259" key="1">
    <source>
        <dbReference type="Pfam" id="PF22936"/>
    </source>
</evidence>
<accession>A0A0C9T0W1</accession>
<feature type="non-terminal residue" evidence="2">
    <location>
        <position position="1"/>
    </location>
</feature>
<dbReference type="OrthoDB" id="3251181at2759"/>
<dbReference type="EMBL" id="KN838352">
    <property type="protein sequence ID" value="KIJ22358.1"/>
    <property type="molecule type" value="Genomic_DNA"/>
</dbReference>
<dbReference type="Proteomes" id="UP000054279">
    <property type="component" value="Unassembled WGS sequence"/>
</dbReference>
<keyword evidence="3" id="KW-1185">Reference proteome</keyword>
<dbReference type="HOGENOM" id="CLU_200686_0_0_1"/>
<proteinExistence type="predicted"/>
<gene>
    <name evidence="2" type="ORF">M422DRAFT_108121</name>
</gene>
<sequence>NVEEVQNTSRTELYDSGCTMHMTPFRDELQNFTEIPPKSFRAANKQDFKAVGKGEMVVEVPNG</sequence>